<dbReference type="STRING" id="62708.A0A420I4D7"/>
<dbReference type="EMBL" id="MCBQ01013175">
    <property type="protein sequence ID" value="RKF64550.1"/>
    <property type="molecule type" value="Genomic_DNA"/>
</dbReference>
<feature type="region of interest" description="Disordered" evidence="1">
    <location>
        <begin position="1"/>
        <end position="191"/>
    </location>
</feature>
<reference evidence="2 3" key="1">
    <citation type="journal article" date="2018" name="BMC Genomics">
        <title>Comparative genome analyses reveal sequence features reflecting distinct modes of host-adaptation between dicot and monocot powdery mildew.</title>
        <authorList>
            <person name="Wu Y."/>
            <person name="Ma X."/>
            <person name="Pan Z."/>
            <person name="Kale S.D."/>
            <person name="Song Y."/>
            <person name="King H."/>
            <person name="Zhang Q."/>
            <person name="Presley C."/>
            <person name="Deng X."/>
            <person name="Wei C.I."/>
            <person name="Xiao S."/>
        </authorList>
    </citation>
    <scope>NUCLEOTIDE SEQUENCE [LARGE SCALE GENOMIC DNA]</scope>
    <source>
        <strain evidence="2">UMSG3</strain>
    </source>
</reference>
<sequence>MSECPKAPELAVAAEAPQSVTTASEVDKSIPEPVTGQPSAPEQPPAANAAVEATSEATKTEKAKETEKSDDPPRGLLKEFQNKIAGVFPKRTEKSSETKESKKEESSEDKEEGEEKRARDVKDPKERRSASRKRNSIFGGFGLGKKDEKIGTEETPVVEATKEIPSETPVAGPEQTTPNPETAVPDVPLERPVPTKRASIFDSFRYQFSKKDKVETPIVVTPKDETSTTPLQVLPAVGLNEADKEVSAPGIATEAVKEAQAAAENKAEKLATKAEKRKPSLHFALGLGKKEKNTSSDEEVAEKPQSPFAKLRATVKSKTSPRLFHDKKEAPSTAASETTKTEDVAAQKIAASPEPAAPSQVTEVSASA</sequence>
<gene>
    <name evidence="2" type="ORF">GcM3_131013</name>
</gene>
<keyword evidence="3" id="KW-1185">Reference proteome</keyword>
<comment type="caution">
    <text evidence="2">The sequence shown here is derived from an EMBL/GenBank/DDBJ whole genome shotgun (WGS) entry which is preliminary data.</text>
</comment>
<organism evidence="2 3">
    <name type="scientific">Golovinomyces cichoracearum</name>
    <dbReference type="NCBI Taxonomy" id="62708"/>
    <lineage>
        <taxon>Eukaryota</taxon>
        <taxon>Fungi</taxon>
        <taxon>Dikarya</taxon>
        <taxon>Ascomycota</taxon>
        <taxon>Pezizomycotina</taxon>
        <taxon>Leotiomycetes</taxon>
        <taxon>Erysiphales</taxon>
        <taxon>Erysiphaceae</taxon>
        <taxon>Golovinomyces</taxon>
    </lineage>
</organism>
<feature type="compositionally biased region" description="Basic and acidic residues" evidence="1">
    <location>
        <begin position="267"/>
        <end position="278"/>
    </location>
</feature>
<feature type="compositionally biased region" description="Basic and acidic residues" evidence="1">
    <location>
        <begin position="90"/>
        <end position="105"/>
    </location>
</feature>
<feature type="compositionally biased region" description="Polar residues" evidence="1">
    <location>
        <begin position="359"/>
        <end position="368"/>
    </location>
</feature>
<feature type="compositionally biased region" description="Basic and acidic residues" evidence="1">
    <location>
        <begin position="113"/>
        <end position="129"/>
    </location>
</feature>
<accession>A0A420I4D7</accession>
<feature type="region of interest" description="Disordered" evidence="1">
    <location>
        <begin position="267"/>
        <end position="368"/>
    </location>
</feature>
<dbReference type="AlphaFoldDB" id="A0A420I4D7"/>
<dbReference type="Proteomes" id="UP000283383">
    <property type="component" value="Unassembled WGS sequence"/>
</dbReference>
<proteinExistence type="predicted"/>
<evidence type="ECO:0000313" key="2">
    <source>
        <dbReference type="EMBL" id="RKF64550.1"/>
    </source>
</evidence>
<evidence type="ECO:0000256" key="1">
    <source>
        <dbReference type="SAM" id="MobiDB-lite"/>
    </source>
</evidence>
<feature type="compositionally biased region" description="Low complexity" evidence="1">
    <location>
        <begin position="37"/>
        <end position="57"/>
    </location>
</feature>
<feature type="compositionally biased region" description="Basic and acidic residues" evidence="1">
    <location>
        <begin position="58"/>
        <end position="81"/>
    </location>
</feature>
<evidence type="ECO:0000313" key="3">
    <source>
        <dbReference type="Proteomes" id="UP000283383"/>
    </source>
</evidence>
<protein>
    <submittedName>
        <fullName evidence="2">Putative immunogenic protein</fullName>
    </submittedName>
</protein>
<name>A0A420I4D7_9PEZI</name>